<evidence type="ECO:0000256" key="5">
    <source>
        <dbReference type="ARBA" id="ARBA00022833"/>
    </source>
</evidence>
<dbReference type="GO" id="GO:0043066">
    <property type="term" value="P:negative regulation of apoptotic process"/>
    <property type="evidence" value="ECO:0007669"/>
    <property type="project" value="TreeGrafter"/>
</dbReference>
<feature type="compositionally biased region" description="Basic and acidic residues" evidence="7">
    <location>
        <begin position="416"/>
        <end position="432"/>
    </location>
</feature>
<dbReference type="AlphaFoldDB" id="A0A7R8YQU8"/>
<dbReference type="GO" id="GO:0051726">
    <property type="term" value="P:regulation of cell cycle"/>
    <property type="evidence" value="ECO:0007669"/>
    <property type="project" value="TreeGrafter"/>
</dbReference>
<dbReference type="GO" id="GO:0005634">
    <property type="term" value="C:nucleus"/>
    <property type="evidence" value="ECO:0007669"/>
    <property type="project" value="TreeGrafter"/>
</dbReference>
<dbReference type="InParanoid" id="A0A7R8YQU8"/>
<evidence type="ECO:0000256" key="7">
    <source>
        <dbReference type="SAM" id="MobiDB-lite"/>
    </source>
</evidence>
<evidence type="ECO:0000256" key="2">
    <source>
        <dbReference type="ARBA" id="ARBA00022703"/>
    </source>
</evidence>
<feature type="region of interest" description="Disordered" evidence="7">
    <location>
        <begin position="396"/>
        <end position="432"/>
    </location>
</feature>
<keyword evidence="2" id="KW-0053">Apoptosis</keyword>
<protein>
    <recommendedName>
        <fullName evidence="8">RING-type domain-containing protein</fullName>
    </recommendedName>
</protein>
<dbReference type="GO" id="GO:0070936">
    <property type="term" value="P:protein K48-linked ubiquitination"/>
    <property type="evidence" value="ECO:0007669"/>
    <property type="project" value="UniProtKB-ARBA"/>
</dbReference>
<dbReference type="FunFam" id="1.10.1170.10:FF:000002">
    <property type="entry name" value="Baculoviral IAP repeat containing 7"/>
    <property type="match status" value="1"/>
</dbReference>
<dbReference type="InterPro" id="IPR001841">
    <property type="entry name" value="Znf_RING"/>
</dbReference>
<dbReference type="GO" id="GO:0061630">
    <property type="term" value="F:ubiquitin protein ligase activity"/>
    <property type="evidence" value="ECO:0007669"/>
    <property type="project" value="TreeGrafter"/>
</dbReference>
<feature type="domain" description="RING-type" evidence="8">
    <location>
        <begin position="465"/>
        <end position="500"/>
    </location>
</feature>
<keyword evidence="5" id="KW-0862">Zinc</keyword>
<evidence type="ECO:0000313" key="9">
    <source>
        <dbReference type="EMBL" id="CAD7082236.1"/>
    </source>
</evidence>
<dbReference type="PROSITE" id="PS50089">
    <property type="entry name" value="ZF_RING_2"/>
    <property type="match status" value="1"/>
</dbReference>
<dbReference type="GO" id="GO:0005829">
    <property type="term" value="C:cytosol"/>
    <property type="evidence" value="ECO:0007669"/>
    <property type="project" value="UniProtKB-ARBA"/>
</dbReference>
<keyword evidence="10" id="KW-1185">Reference proteome</keyword>
<gene>
    <name evidence="9" type="ORF">HERILL_LOCUS5288</name>
</gene>
<sequence length="512" mass="58638">MKRDCRAMTAPRIRGWIVRSRPSWLDFCDKSETRRSCSREPSVKFEFSHSVFSTRFSRCRESLRVKLTDFLVKVSSQPIPGKVSRMNENGFIGAERAEPENPSQRYLTSIKQYIQRSLNIICTFICPTPLTSYLNQSKMLTQELPRLEIFRDVTDNKTADTSPPISYKSLEMPLSSTLLNAETERIKTFEGRWPLSWMDMNLLAQTGMYYTGTDDTVKCNFCGVEIGRWEETDHPVTEHMRWSPNCPLMRRRPTANIPLDEVVLDRILPPATYDVCGGTEVLDIRPQAYPEDSIMQPIRFPDHPEYAIETARLRSFAEWPRTMKQKPEQLADAGFFYTGIGDRVKCFSCGGGLKDWDESDDPWEQHALWLGNCHFLKLNKTQKYIDSVIAKFKSSKESETKNEGSNTSNTSGVSSDEEHSSQELEAAKDDELNSIESERKGGSFELHDKCRHSHKKKAIPDEKVCKICYVNEYNTAFLPCGHVVACVKCASSVTKCPMCRQPFSNVMRVYFS</sequence>
<dbReference type="PANTHER" id="PTHR10044">
    <property type="entry name" value="INHIBITOR OF APOPTOSIS"/>
    <property type="match status" value="1"/>
</dbReference>
<dbReference type="SMART" id="SM00184">
    <property type="entry name" value="RING"/>
    <property type="match status" value="1"/>
</dbReference>
<dbReference type="CDD" id="cd16510">
    <property type="entry name" value="RING-HC_IAPs"/>
    <property type="match status" value="1"/>
</dbReference>
<dbReference type="OMA" id="CMDENIA"/>
<reference evidence="9 10" key="1">
    <citation type="submission" date="2020-11" db="EMBL/GenBank/DDBJ databases">
        <authorList>
            <person name="Wallbank WR R."/>
            <person name="Pardo Diaz C."/>
            <person name="Kozak K."/>
            <person name="Martin S."/>
            <person name="Jiggins C."/>
            <person name="Moest M."/>
            <person name="Warren A I."/>
            <person name="Generalovic N T."/>
            <person name="Byers J.R.P. K."/>
            <person name="Montejo-Kovacevich G."/>
            <person name="Yen C E."/>
        </authorList>
    </citation>
    <scope>NUCLEOTIDE SEQUENCE [LARGE SCALE GENOMIC DNA]</scope>
</reference>
<evidence type="ECO:0000313" key="10">
    <source>
        <dbReference type="Proteomes" id="UP000594454"/>
    </source>
</evidence>
<dbReference type="PROSITE" id="PS01282">
    <property type="entry name" value="BIR_REPEAT_1"/>
    <property type="match status" value="1"/>
</dbReference>
<name>A0A7R8YQU8_HERIL</name>
<dbReference type="FunFam" id="1.10.1170.10:FF:000003">
    <property type="entry name" value="E3 ubiquitin-protein ligase XIAP"/>
    <property type="match status" value="1"/>
</dbReference>
<comment type="similarity">
    <text evidence="1">Belongs to the IAP family.</text>
</comment>
<dbReference type="FunCoup" id="A0A7R8YQU8">
    <property type="interactions" value="412"/>
</dbReference>
<dbReference type="PANTHER" id="PTHR10044:SF174">
    <property type="entry name" value="DEATH-ASSOCIATED INHIBITOR OF APOPTOSIS 1"/>
    <property type="match status" value="1"/>
</dbReference>
<dbReference type="InterPro" id="IPR050784">
    <property type="entry name" value="IAP"/>
</dbReference>
<dbReference type="GO" id="GO:0008270">
    <property type="term" value="F:zinc ion binding"/>
    <property type="evidence" value="ECO:0007669"/>
    <property type="project" value="UniProtKB-KW"/>
</dbReference>
<dbReference type="OrthoDB" id="5855668at2759"/>
<keyword evidence="3" id="KW-0479">Metal-binding</keyword>
<evidence type="ECO:0000256" key="3">
    <source>
        <dbReference type="ARBA" id="ARBA00022723"/>
    </source>
</evidence>
<evidence type="ECO:0000256" key="6">
    <source>
        <dbReference type="PROSITE-ProRule" id="PRU00175"/>
    </source>
</evidence>
<dbReference type="GO" id="GO:0048471">
    <property type="term" value="C:perinuclear region of cytoplasm"/>
    <property type="evidence" value="ECO:0007669"/>
    <property type="project" value="UniProtKB-ARBA"/>
</dbReference>
<dbReference type="Gene3D" id="3.30.40.10">
    <property type="entry name" value="Zinc/RING finger domain, C3HC4 (zinc finger)"/>
    <property type="match status" value="1"/>
</dbReference>
<dbReference type="Proteomes" id="UP000594454">
    <property type="component" value="Chromosome 2"/>
</dbReference>
<dbReference type="Pfam" id="PF00653">
    <property type="entry name" value="BIR"/>
    <property type="match status" value="2"/>
</dbReference>
<evidence type="ECO:0000256" key="4">
    <source>
        <dbReference type="ARBA" id="ARBA00022771"/>
    </source>
</evidence>
<dbReference type="GO" id="GO:0089720">
    <property type="term" value="F:caspase binding"/>
    <property type="evidence" value="ECO:0007669"/>
    <property type="project" value="UniProtKB-ARBA"/>
</dbReference>
<feature type="compositionally biased region" description="Low complexity" evidence="7">
    <location>
        <begin position="403"/>
        <end position="414"/>
    </location>
</feature>
<dbReference type="GO" id="GO:0043027">
    <property type="term" value="F:cysteine-type endopeptidase inhibitor activity involved in apoptotic process"/>
    <property type="evidence" value="ECO:0007669"/>
    <property type="project" value="UniProtKB-ARBA"/>
</dbReference>
<evidence type="ECO:0000256" key="1">
    <source>
        <dbReference type="ARBA" id="ARBA00006672"/>
    </source>
</evidence>
<dbReference type="EMBL" id="LR899010">
    <property type="protein sequence ID" value="CAD7082236.1"/>
    <property type="molecule type" value="Genomic_DNA"/>
</dbReference>
<dbReference type="InterPro" id="IPR013083">
    <property type="entry name" value="Znf_RING/FYVE/PHD"/>
</dbReference>
<dbReference type="GO" id="GO:0022416">
    <property type="term" value="P:chaeta development"/>
    <property type="evidence" value="ECO:0007669"/>
    <property type="project" value="UniProtKB-ARBA"/>
</dbReference>
<dbReference type="FunFam" id="3.30.40.10:FF:000184">
    <property type="entry name" value="Baculoviral IAP repeat containing 2"/>
    <property type="match status" value="1"/>
</dbReference>
<proteinExistence type="inferred from homology"/>
<evidence type="ECO:0000259" key="8">
    <source>
        <dbReference type="PROSITE" id="PS50089"/>
    </source>
</evidence>
<dbReference type="GO" id="GO:0004869">
    <property type="term" value="F:cysteine-type endopeptidase inhibitor activity"/>
    <property type="evidence" value="ECO:0007669"/>
    <property type="project" value="UniProtKB-ARBA"/>
</dbReference>
<dbReference type="Gene3D" id="1.10.1170.10">
    <property type="entry name" value="Inhibitor Of Apoptosis Protein (2mihbC-IAP-1), Chain A"/>
    <property type="match status" value="2"/>
</dbReference>
<dbReference type="PROSITE" id="PS50143">
    <property type="entry name" value="BIR_REPEAT_2"/>
    <property type="match status" value="2"/>
</dbReference>
<dbReference type="GO" id="GO:0031625">
    <property type="term" value="F:ubiquitin protein ligase binding"/>
    <property type="evidence" value="ECO:0007669"/>
    <property type="project" value="UniProtKB-ARBA"/>
</dbReference>
<dbReference type="Pfam" id="PF13920">
    <property type="entry name" value="zf-C3HC4_3"/>
    <property type="match status" value="1"/>
</dbReference>
<accession>A0A7R8YQU8</accession>
<dbReference type="GO" id="GO:0090263">
    <property type="term" value="P:positive regulation of canonical Wnt signaling pathway"/>
    <property type="evidence" value="ECO:0007669"/>
    <property type="project" value="TreeGrafter"/>
</dbReference>
<dbReference type="GO" id="GO:0031398">
    <property type="term" value="P:positive regulation of protein ubiquitination"/>
    <property type="evidence" value="ECO:0007669"/>
    <property type="project" value="TreeGrafter"/>
</dbReference>
<organism evidence="9 10">
    <name type="scientific">Hermetia illucens</name>
    <name type="common">Black soldier fly</name>
    <dbReference type="NCBI Taxonomy" id="343691"/>
    <lineage>
        <taxon>Eukaryota</taxon>
        <taxon>Metazoa</taxon>
        <taxon>Ecdysozoa</taxon>
        <taxon>Arthropoda</taxon>
        <taxon>Hexapoda</taxon>
        <taxon>Insecta</taxon>
        <taxon>Pterygota</taxon>
        <taxon>Neoptera</taxon>
        <taxon>Endopterygota</taxon>
        <taxon>Diptera</taxon>
        <taxon>Brachycera</taxon>
        <taxon>Stratiomyomorpha</taxon>
        <taxon>Stratiomyidae</taxon>
        <taxon>Hermetiinae</taxon>
        <taxon>Hermetia</taxon>
    </lineage>
</organism>
<keyword evidence="4 6" id="KW-0863">Zinc-finger</keyword>
<dbReference type="GO" id="GO:0006915">
    <property type="term" value="P:apoptotic process"/>
    <property type="evidence" value="ECO:0007669"/>
    <property type="project" value="UniProtKB-KW"/>
</dbReference>
<dbReference type="CDD" id="cd00022">
    <property type="entry name" value="BIR"/>
    <property type="match status" value="2"/>
</dbReference>
<dbReference type="InterPro" id="IPR001370">
    <property type="entry name" value="BIR_rpt"/>
</dbReference>
<dbReference type="SUPFAM" id="SSF57924">
    <property type="entry name" value="Inhibitor of apoptosis (IAP) repeat"/>
    <property type="match status" value="2"/>
</dbReference>
<dbReference type="SMART" id="SM00238">
    <property type="entry name" value="BIR"/>
    <property type="match status" value="2"/>
</dbReference>